<accession>A0A8H3E7G2</accession>
<gene>
    <name evidence="3" type="ORF">RDB_LOCUS173147</name>
</gene>
<feature type="region of interest" description="Disordered" evidence="2">
    <location>
        <begin position="101"/>
        <end position="137"/>
    </location>
</feature>
<name>A0A8H3E7G2_9AGAM</name>
<evidence type="ECO:0000313" key="4">
    <source>
        <dbReference type="Proteomes" id="UP000663827"/>
    </source>
</evidence>
<reference evidence="3" key="1">
    <citation type="submission" date="2021-01" db="EMBL/GenBank/DDBJ databases">
        <authorList>
            <person name="Kaushik A."/>
        </authorList>
    </citation>
    <scope>NUCLEOTIDE SEQUENCE</scope>
    <source>
        <strain evidence="3">AG5</strain>
    </source>
</reference>
<dbReference type="Proteomes" id="UP000663827">
    <property type="component" value="Unassembled WGS sequence"/>
</dbReference>
<comment type="caution">
    <text evidence="3">The sequence shown here is derived from an EMBL/GenBank/DDBJ whole genome shotgun (WGS) entry which is preliminary data.</text>
</comment>
<feature type="compositionally biased region" description="Low complexity" evidence="2">
    <location>
        <begin position="116"/>
        <end position="127"/>
    </location>
</feature>
<keyword evidence="1" id="KW-0175">Coiled coil</keyword>
<sequence>MAELVNETIPKPGSTLPKVGSHIEASSTLPSSRSYAVWAASCPETNFDFGKRIGVARAKHCAFCGDPIRLSPRGDQSLIEHMKSNLCKSIQQELEHEIASAANSKARRTEPGATASSSSRPSIHLPSTAASSHNPRTATFPCQGAELKLPRSSWSHYPWHLHDPNSKLGRTPSFYPCSINHAGDIMRIRSRGCLGILVGDKHQSCIPCSEAVDSREVKSIVHRMEADMPANGLNLAYYSHKQLRDALDATEEKLKNHRLRLLEQSRMVAGGRQAGFAQAPVNAPKRPLEESTTTNEDPASKDSESITASEFISKRARKVGE</sequence>
<feature type="compositionally biased region" description="Polar residues" evidence="2">
    <location>
        <begin position="128"/>
        <end position="137"/>
    </location>
</feature>
<feature type="region of interest" description="Disordered" evidence="2">
    <location>
        <begin position="1"/>
        <end position="21"/>
    </location>
</feature>
<evidence type="ECO:0000256" key="2">
    <source>
        <dbReference type="SAM" id="MobiDB-lite"/>
    </source>
</evidence>
<dbReference type="EMBL" id="CAJNJQ010006252">
    <property type="protein sequence ID" value="CAE7224859.1"/>
    <property type="molecule type" value="Genomic_DNA"/>
</dbReference>
<evidence type="ECO:0000256" key="1">
    <source>
        <dbReference type="SAM" id="Coils"/>
    </source>
</evidence>
<protein>
    <submittedName>
        <fullName evidence="3">Uncharacterized protein</fullName>
    </submittedName>
</protein>
<proteinExistence type="predicted"/>
<dbReference type="AlphaFoldDB" id="A0A8H3E7G2"/>
<evidence type="ECO:0000313" key="3">
    <source>
        <dbReference type="EMBL" id="CAE7224859.1"/>
    </source>
</evidence>
<organism evidence="3 4">
    <name type="scientific">Rhizoctonia solani</name>
    <dbReference type="NCBI Taxonomy" id="456999"/>
    <lineage>
        <taxon>Eukaryota</taxon>
        <taxon>Fungi</taxon>
        <taxon>Dikarya</taxon>
        <taxon>Basidiomycota</taxon>
        <taxon>Agaricomycotina</taxon>
        <taxon>Agaricomycetes</taxon>
        <taxon>Cantharellales</taxon>
        <taxon>Ceratobasidiaceae</taxon>
        <taxon>Rhizoctonia</taxon>
    </lineage>
</organism>
<feature type="region of interest" description="Disordered" evidence="2">
    <location>
        <begin position="273"/>
        <end position="321"/>
    </location>
</feature>
<feature type="coiled-coil region" evidence="1">
    <location>
        <begin position="240"/>
        <end position="267"/>
    </location>
</feature>